<comment type="similarity">
    <text evidence="1">Belongs to the ATP-dependent AMP-binding enzyme family.</text>
</comment>
<evidence type="ECO:0000256" key="1">
    <source>
        <dbReference type="ARBA" id="ARBA00006432"/>
    </source>
</evidence>
<dbReference type="InterPro" id="IPR025110">
    <property type="entry name" value="AMP-bd_C"/>
</dbReference>
<keyword evidence="3" id="KW-0276">Fatty acid metabolism</keyword>
<dbReference type="GO" id="GO:0071766">
    <property type="term" value="P:Actinobacterium-type cell wall biogenesis"/>
    <property type="evidence" value="ECO:0007669"/>
    <property type="project" value="UniProtKB-ARBA"/>
</dbReference>
<evidence type="ECO:0000256" key="4">
    <source>
        <dbReference type="ARBA" id="ARBA00023098"/>
    </source>
</evidence>
<feature type="domain" description="AMP-dependent synthetase/ligase" evidence="5">
    <location>
        <begin position="45"/>
        <end position="444"/>
    </location>
</feature>
<dbReference type="NCBIfam" id="NF009124">
    <property type="entry name" value="PRK12476.1"/>
    <property type="match status" value="1"/>
</dbReference>
<evidence type="ECO:0000313" key="7">
    <source>
        <dbReference type="EMBL" id="OBK15846.1"/>
    </source>
</evidence>
<reference evidence="8" key="1">
    <citation type="submission" date="2016-06" db="EMBL/GenBank/DDBJ databases">
        <authorList>
            <person name="Sutton G."/>
            <person name="Brinkac L."/>
            <person name="Sanka R."/>
            <person name="Adams M."/>
            <person name="Lau E."/>
            <person name="Garcia-Basteiro A."/>
            <person name="Lopez-Varela E."/>
            <person name="Palencia S."/>
        </authorList>
    </citation>
    <scope>NUCLEOTIDE SEQUENCE [LARGE SCALE GENOMIC DNA]</scope>
    <source>
        <strain evidence="8">1245139.5</strain>
    </source>
</reference>
<dbReference type="GO" id="GO:0070566">
    <property type="term" value="F:adenylyltransferase activity"/>
    <property type="evidence" value="ECO:0007669"/>
    <property type="project" value="TreeGrafter"/>
</dbReference>
<dbReference type="PANTHER" id="PTHR22754">
    <property type="entry name" value="DISCO-INTERACTING PROTEIN 2 DIP2 -RELATED"/>
    <property type="match status" value="1"/>
</dbReference>
<evidence type="ECO:0000259" key="6">
    <source>
        <dbReference type="Pfam" id="PF23024"/>
    </source>
</evidence>
<dbReference type="GO" id="GO:0005886">
    <property type="term" value="C:plasma membrane"/>
    <property type="evidence" value="ECO:0007669"/>
    <property type="project" value="TreeGrafter"/>
</dbReference>
<protein>
    <submittedName>
        <fullName evidence="7">Fatty-acid--CoA ligase</fullName>
    </submittedName>
</protein>
<gene>
    <name evidence="7" type="ORF">A5636_00215</name>
</gene>
<dbReference type="Gene3D" id="3.30.300.30">
    <property type="match status" value="1"/>
</dbReference>
<dbReference type="Pfam" id="PF00501">
    <property type="entry name" value="AMP-binding"/>
    <property type="match status" value="1"/>
</dbReference>
<evidence type="ECO:0000256" key="2">
    <source>
        <dbReference type="ARBA" id="ARBA00022598"/>
    </source>
</evidence>
<keyword evidence="4" id="KW-0443">Lipid metabolism</keyword>
<dbReference type="InterPro" id="IPR040097">
    <property type="entry name" value="FAAL/FAAC"/>
</dbReference>
<dbReference type="RefSeq" id="WP_065158750.1">
    <property type="nucleotide sequence ID" value="NZ_LZLQ01000078.1"/>
</dbReference>
<dbReference type="AlphaFoldDB" id="A0A1A3N233"/>
<evidence type="ECO:0000313" key="8">
    <source>
        <dbReference type="Proteomes" id="UP000093629"/>
    </source>
</evidence>
<dbReference type="FunFam" id="3.40.50.12780:FF:000013">
    <property type="entry name" value="Long-chain-fatty-acid--AMP ligase FadD32"/>
    <property type="match status" value="1"/>
</dbReference>
<organism evidence="7 8">
    <name type="scientific">Mycobacterium asiaticum</name>
    <dbReference type="NCBI Taxonomy" id="1790"/>
    <lineage>
        <taxon>Bacteria</taxon>
        <taxon>Bacillati</taxon>
        <taxon>Actinomycetota</taxon>
        <taxon>Actinomycetes</taxon>
        <taxon>Mycobacteriales</taxon>
        <taxon>Mycobacteriaceae</taxon>
        <taxon>Mycobacterium</taxon>
    </lineage>
</organism>
<dbReference type="EMBL" id="LZLQ01000078">
    <property type="protein sequence ID" value="OBK15846.1"/>
    <property type="molecule type" value="Genomic_DNA"/>
</dbReference>
<keyword evidence="2 7" id="KW-0436">Ligase</keyword>
<dbReference type="InterPro" id="IPR042099">
    <property type="entry name" value="ANL_N_sf"/>
</dbReference>
<dbReference type="PANTHER" id="PTHR22754:SF32">
    <property type="entry name" value="DISCO-INTERACTING PROTEIN 2"/>
    <property type="match status" value="1"/>
</dbReference>
<dbReference type="OrthoDB" id="3671040at2"/>
<dbReference type="SUPFAM" id="SSF56801">
    <property type="entry name" value="Acetyl-CoA synthetase-like"/>
    <property type="match status" value="1"/>
</dbReference>
<accession>A0A1A3N233</accession>
<evidence type="ECO:0000256" key="3">
    <source>
        <dbReference type="ARBA" id="ARBA00022832"/>
    </source>
</evidence>
<dbReference type="InterPro" id="IPR045851">
    <property type="entry name" value="AMP-bd_C_sf"/>
</dbReference>
<proteinExistence type="inferred from homology"/>
<dbReference type="InterPro" id="IPR000873">
    <property type="entry name" value="AMP-dep_synth/lig_dom"/>
</dbReference>
<feature type="domain" description="AMP-binding enzyme C-terminal" evidence="6">
    <location>
        <begin position="499"/>
        <end position="609"/>
    </location>
</feature>
<dbReference type="Proteomes" id="UP000093629">
    <property type="component" value="Unassembled WGS sequence"/>
</dbReference>
<dbReference type="CDD" id="cd05931">
    <property type="entry name" value="FAAL"/>
    <property type="match status" value="1"/>
</dbReference>
<comment type="caution">
    <text evidence="7">The sequence shown here is derived from an EMBL/GenBank/DDBJ whole genome shotgun (WGS) entry which is preliminary data.</text>
</comment>
<evidence type="ECO:0000259" key="5">
    <source>
        <dbReference type="Pfam" id="PF00501"/>
    </source>
</evidence>
<dbReference type="Gene3D" id="3.40.50.12780">
    <property type="entry name" value="N-terminal domain of ligase-like"/>
    <property type="match status" value="1"/>
</dbReference>
<keyword evidence="8" id="KW-1185">Reference proteome</keyword>
<dbReference type="GO" id="GO:0016874">
    <property type="term" value="F:ligase activity"/>
    <property type="evidence" value="ECO:0007669"/>
    <property type="project" value="UniProtKB-KW"/>
</dbReference>
<sequence length="610" mass="65476">MNGGTRSGRAVTEGLLQIEDCLDDDGNIVLPPETTLISLIDRNIEHVGDEIAYRFLDYTGSGEGRALEVTWERFGVRLRAIAARIQQLAGPGDRVAVLAPQSIDWVAGYYAAIKAGTVAVPLFAPELPGHAERLDTALRDSRPSVVLTTTAARPAIEDFLATLTDLRKPDVLVIDEIPDSAQELFDPVHLDMDAVSYLQYTSGATRPPIGVEITHRAVATNLAQMILSIDLLDRNTHGVSWLPLYHDMGLSMIGFPTVYGGHTTLMSPTAFVRRPQRWIQALSDGSRTGRVVTAAPNFAYEWAAQRGRPADGDDIDLANVVLIIGSEPVSIDAVTAFNDAFGPFGLPRTAFKPSYGIAEATLMIATIDHDAETSVVYLDRERLGAGQAVQVASDDPNAFAQVSCGHAARSLWAVIVDPDSGREIPDGRVGEVWLQGDNVARGYWGRPEETRLVFDARLRSILPHGSHADGARVAGKWLRTGDLAVYVAGEIYVVGRIADLVTIDGQNHYPQDIEATVAAASPMVRRGYVTAFAAPSGDGEGLVIIAERATGTSRADPVPAMDAIRAAVRARHGLSVADVRFLPAGAIPRTTSGKLARVACRAAYLDGTLR</sequence>
<dbReference type="Pfam" id="PF23024">
    <property type="entry name" value="AMP-dom_DIP2-like"/>
    <property type="match status" value="1"/>
</dbReference>
<dbReference type="GO" id="GO:0006633">
    <property type="term" value="P:fatty acid biosynthetic process"/>
    <property type="evidence" value="ECO:0007669"/>
    <property type="project" value="TreeGrafter"/>
</dbReference>
<name>A0A1A3N233_MYCAS</name>